<organism evidence="8 9">
    <name type="scientific">Levilactobacillus senmaizukei DSM 21775 = NBRC 103853</name>
    <dbReference type="NCBI Taxonomy" id="1423803"/>
    <lineage>
        <taxon>Bacteria</taxon>
        <taxon>Bacillati</taxon>
        <taxon>Bacillota</taxon>
        <taxon>Bacilli</taxon>
        <taxon>Lactobacillales</taxon>
        <taxon>Lactobacillaceae</taxon>
        <taxon>Levilactobacillus</taxon>
    </lineage>
</organism>
<dbReference type="GO" id="GO:0003700">
    <property type="term" value="F:DNA-binding transcription factor activity"/>
    <property type="evidence" value="ECO:0007669"/>
    <property type="project" value="InterPro"/>
</dbReference>
<dbReference type="AlphaFoldDB" id="A0A0R2DFK1"/>
<dbReference type="PANTHER" id="PTHR46577">
    <property type="entry name" value="HTH-TYPE TRANSCRIPTIONAL REGULATORY PROTEIN GABR"/>
    <property type="match status" value="1"/>
</dbReference>
<keyword evidence="5" id="KW-0238">DNA-binding</keyword>
<dbReference type="GO" id="GO:0030170">
    <property type="term" value="F:pyridoxal phosphate binding"/>
    <property type="evidence" value="ECO:0007669"/>
    <property type="project" value="InterPro"/>
</dbReference>
<dbReference type="STRING" id="1423803.FD13_GL002041"/>
<dbReference type="Gene3D" id="1.10.10.10">
    <property type="entry name" value="Winged helix-like DNA-binding domain superfamily/Winged helix DNA-binding domain"/>
    <property type="match status" value="1"/>
</dbReference>
<keyword evidence="4" id="KW-0805">Transcription regulation</keyword>
<proteinExistence type="inferred from homology"/>
<dbReference type="Pfam" id="PF00392">
    <property type="entry name" value="GntR"/>
    <property type="match status" value="1"/>
</dbReference>
<keyword evidence="9" id="KW-1185">Reference proteome</keyword>
<dbReference type="InterPro" id="IPR015422">
    <property type="entry name" value="PyrdxlP-dep_Trfase_small"/>
</dbReference>
<dbReference type="PANTHER" id="PTHR46577:SF2">
    <property type="entry name" value="TRANSCRIPTIONAL REGULATORY PROTEIN"/>
    <property type="match status" value="1"/>
</dbReference>
<evidence type="ECO:0000256" key="6">
    <source>
        <dbReference type="ARBA" id="ARBA00023163"/>
    </source>
</evidence>
<dbReference type="Proteomes" id="UP000051589">
    <property type="component" value="Unassembled WGS sequence"/>
</dbReference>
<dbReference type="InterPro" id="IPR000524">
    <property type="entry name" value="Tscrpt_reg_HTH_GntR"/>
</dbReference>
<dbReference type="InterPro" id="IPR015424">
    <property type="entry name" value="PyrdxlP-dep_Trfase"/>
</dbReference>
<evidence type="ECO:0000256" key="5">
    <source>
        <dbReference type="ARBA" id="ARBA00023125"/>
    </source>
</evidence>
<evidence type="ECO:0000259" key="7">
    <source>
        <dbReference type="PROSITE" id="PS50949"/>
    </source>
</evidence>
<evidence type="ECO:0000256" key="4">
    <source>
        <dbReference type="ARBA" id="ARBA00023015"/>
    </source>
</evidence>
<dbReference type="SMART" id="SM00345">
    <property type="entry name" value="HTH_GNTR"/>
    <property type="match status" value="1"/>
</dbReference>
<dbReference type="OrthoDB" id="9802328at2"/>
<sequence>MIDWYADLPDIKPKYLAITQLIRHLIQEDKLLPGQRLPAERELAEALKVDRSTVSRALLELASVGLVVKRTGSGTFVSSLPHLDNATNKVNWTTFLETTASNNYQAYQGQLLQARALDNGHLIDAAVNELPMDLIPKLGSLQMDWQNFLLAQHQEQDAGYLPLIQTISNVHKARNQFKLTRQSLIIAGGAQQSLLLILRSLLQVGDAVAYAQPSYFNASAIFQAVGVRTYTVPLKHGKLDLGVLEDLILKHRIKLLLLNPTFQNPTGEIVSLRQRQKILTLCQQYQVPIVEDDVFGWLVNKSDEVPTFKSLAPANVIYISSLSKLLGSSTRIGWIVAPQAIGQRLLQVQKKLDIVPSMLAQVMANLALTNPSFNSEIHKLTLALAARREAVATIFHEVRPDWQFASPNGGLFFWVTQRDQEIFNHLLAKHILVKPGPIYGADRQTFRFNFAVIDETKQEQLRTQLRQLKP</sequence>
<dbReference type="PROSITE" id="PS50949">
    <property type="entry name" value="HTH_GNTR"/>
    <property type="match status" value="1"/>
</dbReference>
<dbReference type="Pfam" id="PF00155">
    <property type="entry name" value="Aminotran_1_2"/>
    <property type="match status" value="1"/>
</dbReference>
<keyword evidence="8" id="KW-0808">Transferase</keyword>
<gene>
    <name evidence="8" type="ORF">FD13_GL002041</name>
</gene>
<dbReference type="InterPro" id="IPR051446">
    <property type="entry name" value="HTH_trans_reg/aminotransferase"/>
</dbReference>
<dbReference type="PATRIC" id="fig|1423803.3.peg.2101"/>
<dbReference type="PRINTS" id="PR00035">
    <property type="entry name" value="HTHGNTR"/>
</dbReference>
<dbReference type="InterPro" id="IPR004839">
    <property type="entry name" value="Aminotransferase_I/II_large"/>
</dbReference>
<evidence type="ECO:0000313" key="9">
    <source>
        <dbReference type="Proteomes" id="UP000051589"/>
    </source>
</evidence>
<evidence type="ECO:0000256" key="3">
    <source>
        <dbReference type="ARBA" id="ARBA00022898"/>
    </source>
</evidence>
<dbReference type="RefSeq" id="WP_061776379.1">
    <property type="nucleotide sequence ID" value="NZ_AYZH01000008.1"/>
</dbReference>
<dbReference type="Gene3D" id="3.90.1150.10">
    <property type="entry name" value="Aspartate Aminotransferase, domain 1"/>
    <property type="match status" value="1"/>
</dbReference>
<dbReference type="GO" id="GO:0003677">
    <property type="term" value="F:DNA binding"/>
    <property type="evidence" value="ECO:0007669"/>
    <property type="project" value="UniProtKB-KW"/>
</dbReference>
<dbReference type="CDD" id="cd07377">
    <property type="entry name" value="WHTH_GntR"/>
    <property type="match status" value="1"/>
</dbReference>
<dbReference type="Gene3D" id="3.40.640.10">
    <property type="entry name" value="Type I PLP-dependent aspartate aminotransferase-like (Major domain)"/>
    <property type="match status" value="1"/>
</dbReference>
<dbReference type="InterPro" id="IPR036390">
    <property type="entry name" value="WH_DNA-bd_sf"/>
</dbReference>
<accession>A0A0R2DFK1</accession>
<dbReference type="EMBL" id="AYZH01000008">
    <property type="protein sequence ID" value="KRN02358.1"/>
    <property type="molecule type" value="Genomic_DNA"/>
</dbReference>
<evidence type="ECO:0000313" key="8">
    <source>
        <dbReference type="EMBL" id="KRN02358.1"/>
    </source>
</evidence>
<dbReference type="InterPro" id="IPR015421">
    <property type="entry name" value="PyrdxlP-dep_Trfase_major"/>
</dbReference>
<dbReference type="SUPFAM" id="SSF53383">
    <property type="entry name" value="PLP-dependent transferases"/>
    <property type="match status" value="1"/>
</dbReference>
<reference evidence="8 9" key="1">
    <citation type="journal article" date="2015" name="Genome Announc.">
        <title>Expanding the biotechnology potential of lactobacilli through comparative genomics of 213 strains and associated genera.</title>
        <authorList>
            <person name="Sun Z."/>
            <person name="Harris H.M."/>
            <person name="McCann A."/>
            <person name="Guo C."/>
            <person name="Argimon S."/>
            <person name="Zhang W."/>
            <person name="Yang X."/>
            <person name="Jeffery I.B."/>
            <person name="Cooney J.C."/>
            <person name="Kagawa T.F."/>
            <person name="Liu W."/>
            <person name="Song Y."/>
            <person name="Salvetti E."/>
            <person name="Wrobel A."/>
            <person name="Rasinkangas P."/>
            <person name="Parkhill J."/>
            <person name="Rea M.C."/>
            <person name="O'Sullivan O."/>
            <person name="Ritari J."/>
            <person name="Douillard F.P."/>
            <person name="Paul Ross R."/>
            <person name="Yang R."/>
            <person name="Briner A.E."/>
            <person name="Felis G.E."/>
            <person name="de Vos W.M."/>
            <person name="Barrangou R."/>
            <person name="Klaenhammer T.R."/>
            <person name="Caufield P.W."/>
            <person name="Cui Y."/>
            <person name="Zhang H."/>
            <person name="O'Toole P.W."/>
        </authorList>
    </citation>
    <scope>NUCLEOTIDE SEQUENCE [LARGE SCALE GENOMIC DNA]</scope>
    <source>
        <strain evidence="8 9">DSM 21775</strain>
    </source>
</reference>
<evidence type="ECO:0000256" key="2">
    <source>
        <dbReference type="ARBA" id="ARBA00022576"/>
    </source>
</evidence>
<dbReference type="InterPro" id="IPR036388">
    <property type="entry name" value="WH-like_DNA-bd_sf"/>
</dbReference>
<dbReference type="GO" id="GO:0008483">
    <property type="term" value="F:transaminase activity"/>
    <property type="evidence" value="ECO:0007669"/>
    <property type="project" value="UniProtKB-KW"/>
</dbReference>
<name>A0A0R2DFK1_9LACO</name>
<comment type="caution">
    <text evidence="8">The sequence shown here is derived from an EMBL/GenBank/DDBJ whole genome shotgun (WGS) entry which is preliminary data.</text>
</comment>
<dbReference type="SUPFAM" id="SSF46785">
    <property type="entry name" value="Winged helix' DNA-binding domain"/>
    <property type="match status" value="1"/>
</dbReference>
<comment type="similarity">
    <text evidence="1">In the C-terminal section; belongs to the class-I pyridoxal-phosphate-dependent aminotransferase family.</text>
</comment>
<evidence type="ECO:0000256" key="1">
    <source>
        <dbReference type="ARBA" id="ARBA00005384"/>
    </source>
</evidence>
<keyword evidence="6" id="KW-0804">Transcription</keyword>
<dbReference type="CDD" id="cd00609">
    <property type="entry name" value="AAT_like"/>
    <property type="match status" value="1"/>
</dbReference>
<feature type="domain" description="HTH gntR-type" evidence="7">
    <location>
        <begin position="12"/>
        <end position="80"/>
    </location>
</feature>
<protein>
    <submittedName>
        <fullName evidence="8">Aminotransferase</fullName>
    </submittedName>
</protein>
<keyword evidence="2 8" id="KW-0032">Aminotransferase</keyword>
<keyword evidence="3" id="KW-0663">Pyridoxal phosphate</keyword>